<evidence type="ECO:0000313" key="12">
    <source>
        <dbReference type="Proteomes" id="UP000195326"/>
    </source>
</evidence>
<dbReference type="Proteomes" id="UP000195897">
    <property type="component" value="Unassembled WGS sequence"/>
</dbReference>
<evidence type="ECO:0000256" key="1">
    <source>
        <dbReference type="ARBA" id="ARBA00022741"/>
    </source>
</evidence>
<dbReference type="PROSITE" id="PS00675">
    <property type="entry name" value="SIGMA54_INTERACT_1"/>
    <property type="match status" value="1"/>
</dbReference>
<dbReference type="PROSITE" id="PS00676">
    <property type="entry name" value="SIGMA54_INTERACT_2"/>
    <property type="match status" value="1"/>
</dbReference>
<evidence type="ECO:0000313" key="10">
    <source>
        <dbReference type="EMBL" id="OUP51478.1"/>
    </source>
</evidence>
<dbReference type="SMART" id="SM00382">
    <property type="entry name" value="AAA"/>
    <property type="match status" value="1"/>
</dbReference>
<reference evidence="12 13" key="1">
    <citation type="submission" date="2017-04" db="EMBL/GenBank/DDBJ databases">
        <title>Function of individual gut microbiota members based on whole genome sequencing of pure cultures obtained from chicken caecum.</title>
        <authorList>
            <person name="Medvecky M."/>
            <person name="Cejkova D."/>
            <person name="Polansky O."/>
            <person name="Karasova D."/>
            <person name="Kubasova T."/>
            <person name="Cizek A."/>
            <person name="Rychlik I."/>
        </authorList>
    </citation>
    <scope>NUCLEOTIDE SEQUENCE [LARGE SCALE GENOMIC DNA]</scope>
    <source>
        <strain evidence="12">An179</strain>
        <strain evidence="13">An180</strain>
    </source>
</reference>
<reference evidence="10" key="2">
    <citation type="journal article" date="2018" name="BMC Genomics">
        <title>Whole genome sequencing and function prediction of 133 gut anaerobes isolated from chicken caecum in pure cultures.</title>
        <authorList>
            <person name="Medvecky M."/>
            <person name="Cejkova D."/>
            <person name="Polansky O."/>
            <person name="Karasova D."/>
            <person name="Kubasova T."/>
            <person name="Cizek A."/>
            <person name="Rychlik I."/>
        </authorList>
    </citation>
    <scope>NUCLEOTIDE SEQUENCE</scope>
    <source>
        <strain evidence="11">An179</strain>
        <strain evidence="10">An180</strain>
    </source>
</reference>
<dbReference type="InterPro" id="IPR009057">
    <property type="entry name" value="Homeodomain-like_sf"/>
</dbReference>
<dbReference type="PROSITE" id="PS00688">
    <property type="entry name" value="SIGMA54_INTERACT_3"/>
    <property type="match status" value="1"/>
</dbReference>
<dbReference type="Gene3D" id="1.10.10.60">
    <property type="entry name" value="Homeodomain-like"/>
    <property type="match status" value="1"/>
</dbReference>
<dbReference type="CDD" id="cd00009">
    <property type="entry name" value="AAA"/>
    <property type="match status" value="1"/>
</dbReference>
<dbReference type="InterPro" id="IPR013767">
    <property type="entry name" value="PAS_fold"/>
</dbReference>
<feature type="domain" description="Sigma-54 factor interaction" evidence="8">
    <location>
        <begin position="181"/>
        <end position="411"/>
    </location>
</feature>
<keyword evidence="3" id="KW-0067">ATP-binding</keyword>
<dbReference type="InterPro" id="IPR003593">
    <property type="entry name" value="AAA+_ATPase"/>
</dbReference>
<dbReference type="InterPro" id="IPR000014">
    <property type="entry name" value="PAS"/>
</dbReference>
<dbReference type="InterPro" id="IPR002078">
    <property type="entry name" value="Sigma_54_int"/>
</dbReference>
<evidence type="ECO:0000256" key="2">
    <source>
        <dbReference type="ARBA" id="ARBA00022797"/>
    </source>
</evidence>
<keyword evidence="1" id="KW-0547">Nucleotide-binding</keyword>
<dbReference type="Pfam" id="PF00158">
    <property type="entry name" value="Sigma54_activat"/>
    <property type="match status" value="1"/>
</dbReference>
<dbReference type="AlphaFoldDB" id="A0A1Y4L3W4"/>
<dbReference type="InterPro" id="IPR058031">
    <property type="entry name" value="AAA_lid_NorR"/>
</dbReference>
<evidence type="ECO:0000256" key="7">
    <source>
        <dbReference type="ARBA" id="ARBA00029500"/>
    </source>
</evidence>
<accession>A0A1Y4L3W4</accession>
<evidence type="ECO:0000313" key="13">
    <source>
        <dbReference type="Proteomes" id="UP000195897"/>
    </source>
</evidence>
<dbReference type="SUPFAM" id="SSF55785">
    <property type="entry name" value="PYP-like sensor domain (PAS domain)"/>
    <property type="match status" value="1"/>
</dbReference>
<dbReference type="PANTHER" id="PTHR32071">
    <property type="entry name" value="TRANSCRIPTIONAL REGULATORY PROTEIN"/>
    <property type="match status" value="1"/>
</dbReference>
<keyword evidence="6" id="KW-0804">Transcription</keyword>
<dbReference type="CDD" id="cd00130">
    <property type="entry name" value="PAS"/>
    <property type="match status" value="1"/>
</dbReference>
<dbReference type="Pfam" id="PF25601">
    <property type="entry name" value="AAA_lid_14"/>
    <property type="match status" value="1"/>
</dbReference>
<dbReference type="PROSITE" id="PS50045">
    <property type="entry name" value="SIGMA54_INTERACT_4"/>
    <property type="match status" value="1"/>
</dbReference>
<evidence type="ECO:0000256" key="6">
    <source>
        <dbReference type="ARBA" id="ARBA00023163"/>
    </source>
</evidence>
<dbReference type="FunFam" id="3.40.50.300:FF:000006">
    <property type="entry name" value="DNA-binding transcriptional regulator NtrC"/>
    <property type="match status" value="1"/>
</dbReference>
<name>A0A1Y4L3W4_9FIRM</name>
<organism evidence="10 13">
    <name type="scientific">Butyricicoccus pullicaecorum</name>
    <dbReference type="NCBI Taxonomy" id="501571"/>
    <lineage>
        <taxon>Bacteria</taxon>
        <taxon>Bacillati</taxon>
        <taxon>Bacillota</taxon>
        <taxon>Clostridia</taxon>
        <taxon>Eubacteriales</taxon>
        <taxon>Butyricicoccaceae</taxon>
        <taxon>Butyricicoccus</taxon>
    </lineage>
</organism>
<evidence type="ECO:0000256" key="4">
    <source>
        <dbReference type="ARBA" id="ARBA00023015"/>
    </source>
</evidence>
<dbReference type="SMART" id="SM00091">
    <property type="entry name" value="PAS"/>
    <property type="match status" value="2"/>
</dbReference>
<dbReference type="STRING" id="501571.GCA_900143195_00291"/>
<dbReference type="Gene3D" id="3.30.450.20">
    <property type="entry name" value="PAS domain"/>
    <property type="match status" value="1"/>
</dbReference>
<dbReference type="GO" id="GO:0006355">
    <property type="term" value="P:regulation of DNA-templated transcription"/>
    <property type="evidence" value="ECO:0007669"/>
    <property type="project" value="InterPro"/>
</dbReference>
<comment type="caution">
    <text evidence="10">The sequence shown here is derived from an EMBL/GenBank/DDBJ whole genome shotgun (WGS) entry which is preliminary data.</text>
</comment>
<dbReference type="SUPFAM" id="SSF46689">
    <property type="entry name" value="Homeodomain-like"/>
    <property type="match status" value="1"/>
</dbReference>
<keyword evidence="4" id="KW-0805">Transcription regulation</keyword>
<dbReference type="InterPro" id="IPR025662">
    <property type="entry name" value="Sigma_54_int_dom_ATP-bd_1"/>
</dbReference>
<dbReference type="NCBIfam" id="TIGR00229">
    <property type="entry name" value="sensory_box"/>
    <property type="match status" value="1"/>
</dbReference>
<dbReference type="EMBL" id="NFKK01000021">
    <property type="protein sequence ID" value="OUP51478.1"/>
    <property type="molecule type" value="Genomic_DNA"/>
</dbReference>
<dbReference type="Pfam" id="PF18024">
    <property type="entry name" value="HTH_50"/>
    <property type="match status" value="1"/>
</dbReference>
<dbReference type="Gene3D" id="1.10.8.60">
    <property type="match status" value="1"/>
</dbReference>
<gene>
    <name evidence="11" type="ORF">B5F15_14135</name>
    <name evidence="10" type="ORF">B5F17_12705</name>
</gene>
<dbReference type="SUPFAM" id="SSF52540">
    <property type="entry name" value="P-loop containing nucleoside triphosphate hydrolases"/>
    <property type="match status" value="1"/>
</dbReference>
<dbReference type="Gene3D" id="3.40.50.300">
    <property type="entry name" value="P-loop containing nucleotide triphosphate hydrolases"/>
    <property type="match status" value="1"/>
</dbReference>
<protein>
    <recommendedName>
        <fullName evidence="7">HTH-type transcriptional regulatory protein TyrR</fullName>
    </recommendedName>
</protein>
<keyword evidence="5" id="KW-0238">DNA-binding</keyword>
<dbReference type="GO" id="GO:0005524">
    <property type="term" value="F:ATP binding"/>
    <property type="evidence" value="ECO:0007669"/>
    <property type="project" value="UniProtKB-KW"/>
</dbReference>
<sequence length="493" mass="55835">MPAVNFCGRHFVKTSAICYTLYNGIPHHTKEGKMIIPYDSLMEILEHSFDGIWITDGKGRILYANTANAALLGVSKRDLEGKTTQELLDEHIFSDSVILRTLKTGQRATHTSHNYRTGLDVLATATPILDRDGNIQYIVNNVRDVTALSRMRDSLRDYDEVIRIQKKQIDEMRSRYGLDKLIAHSQSFRKVIELAHRVAPYDGATVLILGESGTGKELIAETIVENSPRKGKPFIRINCGAIPENLLESELFGYEKGAFTGADSKGKKGLFEAANTGTIFLDEIGEMPLHLQVKLLRVLQQKEITRVGGSHPIPLDVHVLAATNRDLRQMVHEGTFREDLYYRLNVVSIQIPPLRERQEDIIPLIHHFLRIFNQKYGMQKSVQAEIFPLFERYPWPGNVRELENQVENLMIVSQGDIITREDLPDKFFTTAEEQSFDFEHIIPLRDAVEQVEKSLIEKALAKYGSTRKAAAALGINASTIVRKMQSFRQTPPD</sequence>
<evidence type="ECO:0000259" key="9">
    <source>
        <dbReference type="PROSITE" id="PS50112"/>
    </source>
</evidence>
<dbReference type="InterPro" id="IPR027417">
    <property type="entry name" value="P-loop_NTPase"/>
</dbReference>
<evidence type="ECO:0000259" key="8">
    <source>
        <dbReference type="PROSITE" id="PS50045"/>
    </source>
</evidence>
<dbReference type="InterPro" id="IPR025943">
    <property type="entry name" value="Sigma_54_int_dom_ATP-bd_2"/>
</dbReference>
<dbReference type="InterPro" id="IPR025944">
    <property type="entry name" value="Sigma_54_int_dom_CS"/>
</dbReference>
<dbReference type="GO" id="GO:0003677">
    <property type="term" value="F:DNA binding"/>
    <property type="evidence" value="ECO:0007669"/>
    <property type="project" value="UniProtKB-KW"/>
</dbReference>
<dbReference type="PROSITE" id="PS50112">
    <property type="entry name" value="PAS"/>
    <property type="match status" value="1"/>
</dbReference>
<dbReference type="PANTHER" id="PTHR32071:SF57">
    <property type="entry name" value="C4-DICARBOXYLATE TRANSPORT TRANSCRIPTIONAL REGULATORY PROTEIN DCTD"/>
    <property type="match status" value="1"/>
</dbReference>
<proteinExistence type="predicted"/>
<dbReference type="Pfam" id="PF00989">
    <property type="entry name" value="PAS"/>
    <property type="match status" value="1"/>
</dbReference>
<dbReference type="InterPro" id="IPR030828">
    <property type="entry name" value="HTH_TyrR"/>
</dbReference>
<evidence type="ECO:0000313" key="11">
    <source>
        <dbReference type="EMBL" id="OUP55689.1"/>
    </source>
</evidence>
<dbReference type="EMBL" id="NFKL01000024">
    <property type="protein sequence ID" value="OUP55689.1"/>
    <property type="molecule type" value="Genomic_DNA"/>
</dbReference>
<evidence type="ECO:0000256" key="3">
    <source>
        <dbReference type="ARBA" id="ARBA00022840"/>
    </source>
</evidence>
<feature type="domain" description="PAS" evidence="9">
    <location>
        <begin position="37"/>
        <end position="89"/>
    </location>
</feature>
<keyword evidence="2" id="KW-0058">Aromatic hydrocarbons catabolism</keyword>
<evidence type="ECO:0000256" key="5">
    <source>
        <dbReference type="ARBA" id="ARBA00023125"/>
    </source>
</evidence>
<dbReference type="InterPro" id="IPR035965">
    <property type="entry name" value="PAS-like_dom_sf"/>
</dbReference>
<dbReference type="Proteomes" id="UP000195326">
    <property type="component" value="Unassembled WGS sequence"/>
</dbReference>